<organism evidence="2 3">
    <name type="scientific">Dactylosporangium matsuzakiense</name>
    <dbReference type="NCBI Taxonomy" id="53360"/>
    <lineage>
        <taxon>Bacteria</taxon>
        <taxon>Bacillati</taxon>
        <taxon>Actinomycetota</taxon>
        <taxon>Actinomycetes</taxon>
        <taxon>Micromonosporales</taxon>
        <taxon>Micromonosporaceae</taxon>
        <taxon>Dactylosporangium</taxon>
    </lineage>
</organism>
<dbReference type="SUPFAM" id="SSF55729">
    <property type="entry name" value="Acyl-CoA N-acyltransferases (Nat)"/>
    <property type="match status" value="1"/>
</dbReference>
<dbReference type="InterPro" id="IPR016181">
    <property type="entry name" value="Acyl_CoA_acyltransferase"/>
</dbReference>
<dbReference type="Gene3D" id="3.40.630.30">
    <property type="match status" value="1"/>
</dbReference>
<reference evidence="2" key="2">
    <citation type="submission" date="2023-01" db="EMBL/GenBank/DDBJ databases">
        <authorList>
            <person name="Sun Q."/>
            <person name="Evtushenko L."/>
        </authorList>
    </citation>
    <scope>NUCLEOTIDE SEQUENCE</scope>
    <source>
        <strain evidence="2">VKM Ac-1321</strain>
    </source>
</reference>
<dbReference type="PROSITE" id="PS51186">
    <property type="entry name" value="GNAT"/>
    <property type="match status" value="1"/>
</dbReference>
<dbReference type="InterPro" id="IPR000182">
    <property type="entry name" value="GNAT_dom"/>
</dbReference>
<dbReference type="AlphaFoldDB" id="A0A9W6NQQ7"/>
<dbReference type="Pfam" id="PF00583">
    <property type="entry name" value="Acetyltransf_1"/>
    <property type="match status" value="1"/>
</dbReference>
<dbReference type="CDD" id="cd04301">
    <property type="entry name" value="NAT_SF"/>
    <property type="match status" value="1"/>
</dbReference>
<dbReference type="GO" id="GO:0016747">
    <property type="term" value="F:acyltransferase activity, transferring groups other than amino-acyl groups"/>
    <property type="evidence" value="ECO:0007669"/>
    <property type="project" value="InterPro"/>
</dbReference>
<evidence type="ECO:0000313" key="2">
    <source>
        <dbReference type="EMBL" id="GLL05608.1"/>
    </source>
</evidence>
<keyword evidence="3" id="KW-1185">Reference proteome</keyword>
<feature type="domain" description="N-acetyltransferase" evidence="1">
    <location>
        <begin position="1"/>
        <end position="161"/>
    </location>
</feature>
<accession>A0A9W6NQQ7</accession>
<evidence type="ECO:0000259" key="1">
    <source>
        <dbReference type="PROSITE" id="PS51186"/>
    </source>
</evidence>
<evidence type="ECO:0000313" key="3">
    <source>
        <dbReference type="Proteomes" id="UP001143480"/>
    </source>
</evidence>
<dbReference type="Proteomes" id="UP001143480">
    <property type="component" value="Unassembled WGS sequence"/>
</dbReference>
<dbReference type="RefSeq" id="WP_261964371.1">
    <property type="nucleotide sequence ID" value="NZ_BAAAXA010000001.1"/>
</dbReference>
<proteinExistence type="predicted"/>
<dbReference type="EMBL" id="BSFP01000060">
    <property type="protein sequence ID" value="GLL05608.1"/>
    <property type="molecule type" value="Genomic_DNA"/>
</dbReference>
<comment type="caution">
    <text evidence="2">The sequence shown here is derived from an EMBL/GenBank/DDBJ whole genome shotgun (WGS) entry which is preliminary data.</text>
</comment>
<sequence>MLIRPWQTGDEHLAVKMERHLSARSIDRRFLVGSGGRLPRFYLRHIAAGARPEWDAQVALDDGELCGWAEYGRRPACSPAADLAVLVADPWHRTGLATALVRALVHRMIAAGVRTIEADVTSGNAASHGLIRALAGAQQSPSYADGLLHYSFDLSLVPPEPQVPTAAARRRRAEAQ</sequence>
<gene>
    <name evidence="2" type="ORF">GCM10017581_073550</name>
</gene>
<reference evidence="2" key="1">
    <citation type="journal article" date="2014" name="Int. J. Syst. Evol. Microbiol.">
        <title>Complete genome sequence of Corynebacterium casei LMG S-19264T (=DSM 44701T), isolated from a smear-ripened cheese.</title>
        <authorList>
            <consortium name="US DOE Joint Genome Institute (JGI-PGF)"/>
            <person name="Walter F."/>
            <person name="Albersmeier A."/>
            <person name="Kalinowski J."/>
            <person name="Ruckert C."/>
        </authorList>
    </citation>
    <scope>NUCLEOTIDE SEQUENCE</scope>
    <source>
        <strain evidence="2">VKM Ac-1321</strain>
    </source>
</reference>
<protein>
    <recommendedName>
        <fullName evidence="1">N-acetyltransferase domain-containing protein</fullName>
    </recommendedName>
</protein>
<name>A0A9W6NQQ7_9ACTN</name>